<evidence type="ECO:0000313" key="3">
    <source>
        <dbReference type="Proteomes" id="UP001174936"/>
    </source>
</evidence>
<dbReference type="PANTHER" id="PTHR31014:SF0">
    <property type="entry name" value="MITOCHONDRIAL TRANSLATION SYSTEM COMPONENT PET127-RELATED"/>
    <property type="match status" value="1"/>
</dbReference>
<dbReference type="GO" id="GO:0000964">
    <property type="term" value="P:mitochondrial RNA 5'-end processing"/>
    <property type="evidence" value="ECO:0007669"/>
    <property type="project" value="TreeGrafter"/>
</dbReference>
<comment type="caution">
    <text evidence="2">The sequence shown here is derived from an EMBL/GenBank/DDBJ whole genome shotgun (WGS) entry which is preliminary data.</text>
</comment>
<dbReference type="AlphaFoldDB" id="A0AA39YJ20"/>
<feature type="compositionally biased region" description="Basic and acidic residues" evidence="1">
    <location>
        <begin position="431"/>
        <end position="443"/>
    </location>
</feature>
<accession>A0AA39YJ20</accession>
<proteinExistence type="predicted"/>
<gene>
    <name evidence="2" type="ORF">B0T16DRAFT_313127</name>
</gene>
<protein>
    <submittedName>
        <fullName evidence="2">Mitochondrial protein Pet127-domain-containing protein</fullName>
    </submittedName>
</protein>
<dbReference type="InterPro" id="IPR013943">
    <property type="entry name" value="Pet127"/>
</dbReference>
<feature type="non-terminal residue" evidence="2">
    <location>
        <position position="564"/>
    </location>
</feature>
<dbReference type="Pfam" id="PF08634">
    <property type="entry name" value="Pet127"/>
    <property type="match status" value="1"/>
</dbReference>
<dbReference type="EMBL" id="JAULSV010000002">
    <property type="protein sequence ID" value="KAK0652885.1"/>
    <property type="molecule type" value="Genomic_DNA"/>
</dbReference>
<feature type="compositionally biased region" description="Acidic residues" evidence="1">
    <location>
        <begin position="445"/>
        <end position="458"/>
    </location>
</feature>
<name>A0AA39YJ20_9PEZI</name>
<dbReference type="Proteomes" id="UP001174936">
    <property type="component" value="Unassembled WGS sequence"/>
</dbReference>
<feature type="non-terminal residue" evidence="2">
    <location>
        <position position="1"/>
    </location>
</feature>
<feature type="region of interest" description="Disordered" evidence="1">
    <location>
        <begin position="418"/>
        <end position="459"/>
    </location>
</feature>
<dbReference type="PANTHER" id="PTHR31014">
    <property type="entry name" value="MITOCHONDRIAL TRANSLATION SYSTEM COMPONENT PET127-RELATED"/>
    <property type="match status" value="1"/>
</dbReference>
<organism evidence="2 3">
    <name type="scientific">Cercophora newfieldiana</name>
    <dbReference type="NCBI Taxonomy" id="92897"/>
    <lineage>
        <taxon>Eukaryota</taxon>
        <taxon>Fungi</taxon>
        <taxon>Dikarya</taxon>
        <taxon>Ascomycota</taxon>
        <taxon>Pezizomycotina</taxon>
        <taxon>Sordariomycetes</taxon>
        <taxon>Sordariomycetidae</taxon>
        <taxon>Sordariales</taxon>
        <taxon>Lasiosphaeriaceae</taxon>
        <taxon>Cercophora</taxon>
    </lineage>
</organism>
<sequence>VPNLKYNLDRALFNPGVYQLQDFYSKVFNFDPYLGQIMPAEEFDYGALRQYVTSSKDTDLLNLTIEHKKKYTGSTSSMTSTLSHFHYLLSGFRPPNFDMLSHQFMTSGEAVNSFTRFTRAPVATFLHWKDGAYAIDADKEFDSETVLSLLGRSMEKLFTLDKKDHEKYRKSASGQLAGEAPPDPSVYHYTTIGDVLMRSQLDAHDERLPGTGMFDLKTRAVISVRMNIHNYKDGQGYEIRDRFGPFESFEREYYDMIRSAFLKYSLQARMGRMTGIYVAYHNTKRIFGFQYIPLSEMDHAVHGTRNMSHGDREYKASVHLLNVVLDKVTARFPEKTLRLFIEARPGKTPFMYIFAKPVSDKEVAEVQGKAQSKAERIALKMGDTSAKAEDEDNGEVALDDSTAIQESADASELREMLKADKRQKAIPKSSPAEKIEKTEKTEEASPAEEAEKTEEAEENKELLGLILSIRHKVNGKPVEPTSTDMFDDGAIWNIDYSIRGMAPSEANRNFQKLRNRRLQVYTSTQPGASTFNDEFREKLSRYNKRGISYRQRLNRQSEGRPVRV</sequence>
<dbReference type="GO" id="GO:0005740">
    <property type="term" value="C:mitochondrial envelope"/>
    <property type="evidence" value="ECO:0007669"/>
    <property type="project" value="TreeGrafter"/>
</dbReference>
<keyword evidence="3" id="KW-1185">Reference proteome</keyword>
<evidence type="ECO:0000256" key="1">
    <source>
        <dbReference type="SAM" id="MobiDB-lite"/>
    </source>
</evidence>
<evidence type="ECO:0000313" key="2">
    <source>
        <dbReference type="EMBL" id="KAK0652885.1"/>
    </source>
</evidence>
<reference evidence="2" key="1">
    <citation type="submission" date="2023-06" db="EMBL/GenBank/DDBJ databases">
        <title>Genome-scale phylogeny and comparative genomics of the fungal order Sordariales.</title>
        <authorList>
            <consortium name="Lawrence Berkeley National Laboratory"/>
            <person name="Hensen N."/>
            <person name="Bonometti L."/>
            <person name="Westerberg I."/>
            <person name="Brannstrom I.O."/>
            <person name="Guillou S."/>
            <person name="Cros-Aarteil S."/>
            <person name="Calhoun S."/>
            <person name="Haridas S."/>
            <person name="Kuo A."/>
            <person name="Mondo S."/>
            <person name="Pangilinan J."/>
            <person name="Riley R."/>
            <person name="Labutti K."/>
            <person name="Andreopoulos B."/>
            <person name="Lipzen A."/>
            <person name="Chen C."/>
            <person name="Yanf M."/>
            <person name="Daum C."/>
            <person name="Ng V."/>
            <person name="Clum A."/>
            <person name="Steindorff A."/>
            <person name="Ohm R."/>
            <person name="Martin F."/>
            <person name="Silar P."/>
            <person name="Natvig D."/>
            <person name="Lalanne C."/>
            <person name="Gautier V."/>
            <person name="Ament-Velasquez S.L."/>
            <person name="Kruys A."/>
            <person name="Hutchinson M.I."/>
            <person name="Powell A.J."/>
            <person name="Barry K."/>
            <person name="Miller A.N."/>
            <person name="Grigoriev I.V."/>
            <person name="Debuchy R."/>
            <person name="Gladieux P."/>
            <person name="Thoren M.H."/>
            <person name="Johannesson H."/>
        </authorList>
    </citation>
    <scope>NUCLEOTIDE SEQUENCE</scope>
    <source>
        <strain evidence="2">SMH2532-1</strain>
    </source>
</reference>